<evidence type="ECO:0000256" key="13">
    <source>
        <dbReference type="HAMAP-Rule" id="MF_01902"/>
    </source>
</evidence>
<keyword evidence="16" id="KW-1185">Reference proteome</keyword>
<dbReference type="GO" id="GO:0005737">
    <property type="term" value="C:cytoplasm"/>
    <property type="evidence" value="ECO:0007669"/>
    <property type="project" value="UniProtKB-SubCell"/>
</dbReference>
<evidence type="ECO:0000256" key="9">
    <source>
        <dbReference type="ARBA" id="ARBA00022763"/>
    </source>
</evidence>
<dbReference type="HAMAP" id="MF_01902">
    <property type="entry name" value="DNApol_error_prone"/>
    <property type="match status" value="1"/>
</dbReference>
<evidence type="ECO:0000256" key="2">
    <source>
        <dbReference type="ARBA" id="ARBA00007391"/>
    </source>
</evidence>
<dbReference type="NCBIfam" id="TIGR00594">
    <property type="entry name" value="polc"/>
    <property type="match status" value="1"/>
</dbReference>
<evidence type="ECO:0000259" key="14">
    <source>
        <dbReference type="SMART" id="SM00481"/>
    </source>
</evidence>
<keyword evidence="10 13" id="KW-0239">DNA-directed DNA polymerase</keyword>
<dbReference type="InterPro" id="IPR004013">
    <property type="entry name" value="PHP_dom"/>
</dbReference>
<dbReference type="Pfam" id="PF07733">
    <property type="entry name" value="DNA_pol3_alpha"/>
    <property type="match status" value="1"/>
</dbReference>
<dbReference type="InterPro" id="IPR004365">
    <property type="entry name" value="NA-bd_OB_tRNA"/>
</dbReference>
<comment type="similarity">
    <text evidence="2 13">Belongs to the DNA polymerase type-C family. DnaE2 subfamily.</text>
</comment>
<evidence type="ECO:0000256" key="10">
    <source>
        <dbReference type="ARBA" id="ARBA00022932"/>
    </source>
</evidence>
<dbReference type="GO" id="GO:0003676">
    <property type="term" value="F:nucleic acid binding"/>
    <property type="evidence" value="ECO:0007669"/>
    <property type="project" value="InterPro"/>
</dbReference>
<organism evidence="15 16">
    <name type="scientific">Paraburkholderia monticola</name>
    <dbReference type="NCBI Taxonomy" id="1399968"/>
    <lineage>
        <taxon>Bacteria</taxon>
        <taxon>Pseudomonadati</taxon>
        <taxon>Pseudomonadota</taxon>
        <taxon>Betaproteobacteria</taxon>
        <taxon>Burkholderiales</taxon>
        <taxon>Burkholderiaceae</taxon>
        <taxon>Paraburkholderia</taxon>
    </lineage>
</organism>
<dbReference type="Gene3D" id="3.20.20.140">
    <property type="entry name" value="Metal-dependent hydrolases"/>
    <property type="match status" value="1"/>
</dbReference>
<dbReference type="RefSeq" id="WP_062123369.1">
    <property type="nucleotide sequence ID" value="NZ_LRBG01000001.1"/>
</dbReference>
<gene>
    <name evidence="13" type="primary">dnaE2</name>
    <name evidence="15" type="ORF">CI15_01040</name>
</gene>
<dbReference type="PANTHER" id="PTHR32294">
    <property type="entry name" value="DNA POLYMERASE III SUBUNIT ALPHA"/>
    <property type="match status" value="1"/>
</dbReference>
<dbReference type="InterPro" id="IPR023073">
    <property type="entry name" value="DnaE2"/>
</dbReference>
<dbReference type="EMBL" id="LRBG01000001">
    <property type="protein sequence ID" value="KXU91199.1"/>
    <property type="molecule type" value="Genomic_DNA"/>
</dbReference>
<dbReference type="Pfam" id="PF02811">
    <property type="entry name" value="PHP"/>
    <property type="match status" value="1"/>
</dbReference>
<dbReference type="SMART" id="SM00481">
    <property type="entry name" value="POLIIIAc"/>
    <property type="match status" value="1"/>
</dbReference>
<protein>
    <recommendedName>
        <fullName evidence="4 13">Error-prone DNA polymerase</fullName>
        <ecNumber evidence="3 13">2.7.7.7</ecNumber>
    </recommendedName>
</protein>
<dbReference type="InterPro" id="IPR011708">
    <property type="entry name" value="DNA_pol3_alpha_NTPase_dom"/>
</dbReference>
<comment type="caution">
    <text evidence="15">The sequence shown here is derived from an EMBL/GenBank/DDBJ whole genome shotgun (WGS) entry which is preliminary data.</text>
</comment>
<keyword evidence="11 13" id="KW-0234">DNA repair</keyword>
<dbReference type="GO" id="GO:0008408">
    <property type="term" value="F:3'-5' exonuclease activity"/>
    <property type="evidence" value="ECO:0007669"/>
    <property type="project" value="InterPro"/>
</dbReference>
<keyword evidence="6 13" id="KW-0808">Transferase</keyword>
<feature type="domain" description="Polymerase/histidinol phosphatase N-terminal" evidence="14">
    <location>
        <begin position="12"/>
        <end position="79"/>
    </location>
</feature>
<evidence type="ECO:0000256" key="1">
    <source>
        <dbReference type="ARBA" id="ARBA00004496"/>
    </source>
</evidence>
<dbReference type="InterPro" id="IPR004805">
    <property type="entry name" value="DnaE2/DnaE/PolC"/>
</dbReference>
<dbReference type="PANTHER" id="PTHR32294:SF4">
    <property type="entry name" value="ERROR-PRONE DNA POLYMERASE"/>
    <property type="match status" value="1"/>
</dbReference>
<evidence type="ECO:0000256" key="7">
    <source>
        <dbReference type="ARBA" id="ARBA00022695"/>
    </source>
</evidence>
<dbReference type="Pfam" id="PF14579">
    <property type="entry name" value="HHH_6"/>
    <property type="match status" value="1"/>
</dbReference>
<evidence type="ECO:0000256" key="5">
    <source>
        <dbReference type="ARBA" id="ARBA00022490"/>
    </source>
</evidence>
<keyword evidence="5 13" id="KW-0963">Cytoplasm</keyword>
<accession>A0A149Q1P9</accession>
<dbReference type="GO" id="GO:0003887">
    <property type="term" value="F:DNA-directed DNA polymerase activity"/>
    <property type="evidence" value="ECO:0007669"/>
    <property type="project" value="UniProtKB-UniRule"/>
</dbReference>
<dbReference type="InterPro" id="IPR003141">
    <property type="entry name" value="Pol/His_phosphatase_N"/>
</dbReference>
<dbReference type="OrthoDB" id="9803237at2"/>
<dbReference type="AlphaFoldDB" id="A0A149Q1P9"/>
<dbReference type="Pfam" id="PF01336">
    <property type="entry name" value="tRNA_anti-codon"/>
    <property type="match status" value="1"/>
</dbReference>
<evidence type="ECO:0000256" key="11">
    <source>
        <dbReference type="ARBA" id="ARBA00023204"/>
    </source>
</evidence>
<evidence type="ECO:0000256" key="3">
    <source>
        <dbReference type="ARBA" id="ARBA00012417"/>
    </source>
</evidence>
<dbReference type="InterPro" id="IPR029460">
    <property type="entry name" value="DNAPol_HHH"/>
</dbReference>
<evidence type="ECO:0000256" key="4">
    <source>
        <dbReference type="ARBA" id="ARBA00017273"/>
    </source>
</evidence>
<dbReference type="EC" id="2.7.7.7" evidence="3 13"/>
<dbReference type="Proteomes" id="UP000075613">
    <property type="component" value="Unassembled WGS sequence"/>
</dbReference>
<keyword evidence="8 13" id="KW-0235">DNA replication</keyword>
<name>A0A149Q1P9_9BURK</name>
<evidence type="ECO:0000256" key="8">
    <source>
        <dbReference type="ARBA" id="ARBA00022705"/>
    </source>
</evidence>
<dbReference type="GO" id="GO:0006260">
    <property type="term" value="P:DNA replication"/>
    <property type="evidence" value="ECO:0007669"/>
    <property type="project" value="UniProtKB-KW"/>
</dbReference>
<sequence length="1049" mass="116247">MDTPFTMLPAYAELFCFSNFTFLRGASHAEELAGRAAQLGYSALAITDECSLAGVVRAHVAAKQAQLPFIVGAYFRLVNADGSPAFGLILLARNRNGYGNLSELITLARMRAPKGEYRLTPQDLSRPEKDSRHLLGMPDCLAILVPDFPASEDALDAQVEWLDDTFTGRAWVGLVLHQRAMDDLHRGAVEFVAKRRDVPVVALGEVVMHVRSRKPLQDTMTAIRVGKPVHECGYDLAPNAEQHLRSRLRLANLYPDDALAATVDIMSRCTFSLDELRYEYPDELVPAGHTPASYLRQETYIGAQRRFPSGIPHHVQQQIEHELELIADLQYEPYFLTVYDIVRFARGQHILCQGRGSAANSAVCYCLGVTEVDPARGNMLFERFISKERGEPPDIDVDFEHQRREEVIQYIYRKYGRDRAAIAAAVSTYRPRGALRETGKALGVDPQIVDAVAKSHQWFDTSQGLLARFAESGLDPDKPLIQAWAKLASQLLGFPRHLSQHSGGFVISRGKLTRLVPVENAAMADRSVIEWDKDDLESLGLLKVDVLALGMLSAIRRTLDLVSEQRGERFEMQDIPAEDEATYAMISAADTVGVFQIESRAQMSMLPRMRPEKFYDLVIEVAIVRPGPIQGGAVHPYLQRRQGFEPVTFPSEDLKIALGRTLGVPIFQEQVMQVAILAAGFTAGEADQLRRAMAAWKRKGGLEKYYDRIVLGMQERGYDQAFAEAIFEQIKGFGEYGFPESHAASFALLVYASSWLKCHEPEAFLAAMLNSQPMGFYSPSQLVQDAQRHGVKVLPVDVTVSGWDSSLEPRANAPRPAVRLGLSLLRGMKDGAAERIENARAVRAFASVNDLARRAQLDRKDLHALAQANALAALAGNRREALWQSVVAVPDKDMLAAAATQDETPELGAPSEANDIVADYRSLGLTLNRHPLELLRPQLLANRLMPASTLRTYRDGRLARACGLVTVRQRPGTAKGVVFVTLEDETGNVNVIIWPALLDKQRKEALGAALLAVYGTWQCQGEVRHLVAQRLVDMSHLLGELQTTSRDFC</sequence>
<evidence type="ECO:0000313" key="16">
    <source>
        <dbReference type="Proteomes" id="UP000075613"/>
    </source>
</evidence>
<comment type="function">
    <text evidence="13">DNA polymerase involved in damage-induced mutagenesis and translesion synthesis (TLS). It is not the major replicative DNA polymerase.</text>
</comment>
<comment type="subcellular location">
    <subcellularLocation>
        <location evidence="1 13">Cytoplasm</location>
    </subcellularLocation>
</comment>
<dbReference type="STRING" id="1399968.CI15_01040"/>
<evidence type="ECO:0000256" key="12">
    <source>
        <dbReference type="ARBA" id="ARBA00049244"/>
    </source>
</evidence>
<comment type="catalytic activity">
    <reaction evidence="12 13">
        <text>DNA(n) + a 2'-deoxyribonucleoside 5'-triphosphate = DNA(n+1) + diphosphate</text>
        <dbReference type="Rhea" id="RHEA:22508"/>
        <dbReference type="Rhea" id="RHEA-COMP:17339"/>
        <dbReference type="Rhea" id="RHEA-COMP:17340"/>
        <dbReference type="ChEBI" id="CHEBI:33019"/>
        <dbReference type="ChEBI" id="CHEBI:61560"/>
        <dbReference type="ChEBI" id="CHEBI:173112"/>
        <dbReference type="EC" id="2.7.7.7"/>
    </reaction>
</comment>
<dbReference type="Pfam" id="PF17657">
    <property type="entry name" value="DNA_pol3_finger"/>
    <property type="match status" value="1"/>
</dbReference>
<dbReference type="NCBIfam" id="NF004225">
    <property type="entry name" value="PRK05672.1"/>
    <property type="match status" value="1"/>
</dbReference>
<dbReference type="CDD" id="cd07434">
    <property type="entry name" value="PHP_PolIIIA_DnaE2"/>
    <property type="match status" value="1"/>
</dbReference>
<dbReference type="GO" id="GO:0006281">
    <property type="term" value="P:DNA repair"/>
    <property type="evidence" value="ECO:0007669"/>
    <property type="project" value="UniProtKB-UniRule"/>
</dbReference>
<reference evidence="15 16" key="1">
    <citation type="journal article" date="2015" name="Int. J. Syst. Evol. Microbiol.">
        <title>Burkholderia monticola sp. nov., isolated from mountain soil.</title>
        <authorList>
            <person name="Baek I."/>
            <person name="Seo B."/>
            <person name="Lee I."/>
            <person name="Yi H."/>
            <person name="Chun J."/>
        </authorList>
    </citation>
    <scope>NUCLEOTIDE SEQUENCE [LARGE SCALE GENOMIC DNA]</scope>
    <source>
        <strain evidence="15 16">JC2948</strain>
    </source>
</reference>
<keyword evidence="7 13" id="KW-0548">Nucleotidyltransferase</keyword>
<evidence type="ECO:0000313" key="15">
    <source>
        <dbReference type="EMBL" id="KXU91199.1"/>
    </source>
</evidence>
<proteinExistence type="inferred from homology"/>
<dbReference type="Gene3D" id="1.10.150.870">
    <property type="match status" value="1"/>
</dbReference>
<evidence type="ECO:0000256" key="6">
    <source>
        <dbReference type="ARBA" id="ARBA00022679"/>
    </source>
</evidence>
<dbReference type="CDD" id="cd04485">
    <property type="entry name" value="DnaE_OBF"/>
    <property type="match status" value="1"/>
</dbReference>
<keyword evidence="9 13" id="KW-0227">DNA damage</keyword>
<dbReference type="InterPro" id="IPR040982">
    <property type="entry name" value="DNA_pol3_finger"/>
</dbReference>